<dbReference type="InterPro" id="IPR018145">
    <property type="entry name" value="CagE_TrbE_VirB_cntrl_dom"/>
</dbReference>
<dbReference type="Gene3D" id="3.40.50.300">
    <property type="entry name" value="P-loop containing nucleotide triphosphate hydrolases"/>
    <property type="match status" value="2"/>
</dbReference>
<name>A0A378QCJ5_9GAMM</name>
<evidence type="ECO:0000313" key="8">
    <source>
        <dbReference type="EMBL" id="STY98636.1"/>
    </source>
</evidence>
<reference evidence="8 9" key="1">
    <citation type="submission" date="2018-06" db="EMBL/GenBank/DDBJ databases">
        <authorList>
            <consortium name="Pathogen Informatics"/>
            <person name="Doyle S."/>
        </authorList>
    </citation>
    <scope>NUCLEOTIDE SEQUENCE [LARGE SCALE GENOMIC DNA]</scope>
    <source>
        <strain evidence="8 9">NCTC12877</strain>
    </source>
</reference>
<dbReference type="InterPro" id="IPR004346">
    <property type="entry name" value="CagE_TrbE_VirB"/>
</dbReference>
<dbReference type="PANTHER" id="PTHR30121:SF12">
    <property type="entry name" value="TYPE IV SECRETION SYSTEM PROTEIN CAGE"/>
    <property type="match status" value="1"/>
</dbReference>
<dbReference type="GO" id="GO:0005524">
    <property type="term" value="F:ATP binding"/>
    <property type="evidence" value="ECO:0007669"/>
    <property type="project" value="UniProtKB-KW"/>
</dbReference>
<dbReference type="Pfam" id="PF03135">
    <property type="entry name" value="CagE_TrbE_VirB"/>
    <property type="match status" value="1"/>
</dbReference>
<dbReference type="InterPro" id="IPR051162">
    <property type="entry name" value="T4SS_component"/>
</dbReference>
<evidence type="ECO:0000259" key="7">
    <source>
        <dbReference type="Pfam" id="PF19044"/>
    </source>
</evidence>
<dbReference type="EMBL" id="UGQB01000002">
    <property type="protein sequence ID" value="STY98636.1"/>
    <property type="molecule type" value="Genomic_DNA"/>
</dbReference>
<dbReference type="NCBIfam" id="TIGR00929">
    <property type="entry name" value="VirB4_CagE"/>
    <property type="match status" value="1"/>
</dbReference>
<evidence type="ECO:0000256" key="2">
    <source>
        <dbReference type="ARBA" id="ARBA00022741"/>
    </source>
</evidence>
<keyword evidence="3" id="KW-0067">ATP-binding</keyword>
<proteinExistence type="inferred from homology"/>
<dbReference type="RefSeq" id="WP_036388279.1">
    <property type="nucleotide sequence ID" value="NZ_UGQB01000002.1"/>
</dbReference>
<dbReference type="Pfam" id="PF19044">
    <property type="entry name" value="P-loop_TraG"/>
    <property type="match status" value="1"/>
</dbReference>
<keyword evidence="4" id="KW-0843">Virulence</keyword>
<gene>
    <name evidence="8" type="primary">virB4_1</name>
    <name evidence="8" type="ORF">NCTC12877_00016</name>
</gene>
<dbReference type="SUPFAM" id="SSF52540">
    <property type="entry name" value="P-loop containing nucleoside triphosphate hydrolases"/>
    <property type="match status" value="1"/>
</dbReference>
<evidence type="ECO:0000256" key="5">
    <source>
        <dbReference type="ARBA" id="ARBA00023635"/>
    </source>
</evidence>
<dbReference type="OrthoDB" id="5555485at2"/>
<comment type="similarity">
    <text evidence="1">Belongs to the TrbE/VirB4 family.</text>
</comment>
<sequence>MLDNLLTIIDKDRSIADKIPFSHHAEDQVIVTRQGDYLTTIKLVGRTHLAADIADMNKWVQDLNTLIRSIPAEDSDHIAFWTHIDRRREVIDFHKTFNNKFSQDLTDKYIDVFGKKNLMVNDLYITICYRPIIDKTSGFFARFEKPKFEERLEQQEAYVQKINDITSLLLTGLRAYEPIRLGVYEHKGRMYCQALEFYAYLLTHQRTRVPVTRERYYNYLSNNRILFSNHGEIGEIRQIERSKFFGMLELKEYENYTVPGHINTLLNSNCELIVSQSFKITSKVASQGFLKRHKKFMVDSADLAVSQIKQIDNALDDLTSGAFVMGEHHMTVCVYDDSPSRVKEHLQAISADLGEVGIVPSFLDLALESGFFAQLPNNYEHRPRPAPITSLNFFSLNSFHNFMNGKANKNPWGEAVSMFQSTSGTPYFFNFHNSPKYENSFAKKYDGNTLVFGKTGAGKTTLVNFLLSQFLSVPNLRVVAFDKDRGLEAFIRAVGGKYLPLETGKPTGFNPLQLPDTPNNRKFIKNWLYNLLAYDNYGVNYRDEQELIAAIDIIFEHKPENRRLAVFVQSLPNPITDDDRPTVNRRLAKWHSGGEYAWVFDNEADSLDVNKYSVYGFDVTNFLELPELREVIIMYLTYRTQQMLDGRPFVYFFDEYWRLAQDKYFQKLFEDKLKTIRKENGLCIFATQEANDALRSEIAKTMVSQCATQILLENPKADYEDYVDGLKLTPEEYEMVVNIPEKSYQFLVKQGGQSSLLQFNLRGFEKEITVLSGTPENAEKINDIINRIGSEHPDDWLPLFYEENGYRGR</sequence>
<organism evidence="8 9">
    <name type="scientific">Moraxella caprae</name>
    <dbReference type="NCBI Taxonomy" id="90240"/>
    <lineage>
        <taxon>Bacteria</taxon>
        <taxon>Pseudomonadati</taxon>
        <taxon>Pseudomonadota</taxon>
        <taxon>Gammaproteobacteria</taxon>
        <taxon>Moraxellales</taxon>
        <taxon>Moraxellaceae</taxon>
        <taxon>Moraxella</taxon>
    </lineage>
</organism>
<keyword evidence="9" id="KW-1185">Reference proteome</keyword>
<evidence type="ECO:0000256" key="4">
    <source>
        <dbReference type="ARBA" id="ARBA00023026"/>
    </source>
</evidence>
<evidence type="ECO:0000259" key="6">
    <source>
        <dbReference type="Pfam" id="PF03135"/>
    </source>
</evidence>
<evidence type="ECO:0000313" key="9">
    <source>
        <dbReference type="Proteomes" id="UP000254065"/>
    </source>
</evidence>
<dbReference type="InterPro" id="IPR043964">
    <property type="entry name" value="P-loop_TraG"/>
</dbReference>
<feature type="domain" description="CagE TrbE VirB component of type IV transporter system central" evidence="6">
    <location>
        <begin position="180"/>
        <end position="384"/>
    </location>
</feature>
<dbReference type="PANTHER" id="PTHR30121">
    <property type="entry name" value="UNCHARACTERIZED PROTEIN YJGR-RELATED"/>
    <property type="match status" value="1"/>
</dbReference>
<dbReference type="Proteomes" id="UP000254065">
    <property type="component" value="Unassembled WGS sequence"/>
</dbReference>
<evidence type="ECO:0000256" key="3">
    <source>
        <dbReference type="ARBA" id="ARBA00022840"/>
    </source>
</evidence>
<dbReference type="InterPro" id="IPR027417">
    <property type="entry name" value="P-loop_NTPase"/>
</dbReference>
<keyword evidence="2" id="KW-0547">Nucleotide-binding</keyword>
<protein>
    <recommendedName>
        <fullName evidence="5">Type IV secretion system protein virB4</fullName>
    </recommendedName>
</protein>
<feature type="domain" description="TraG P-loop" evidence="7">
    <location>
        <begin position="418"/>
        <end position="740"/>
    </location>
</feature>
<evidence type="ECO:0000256" key="1">
    <source>
        <dbReference type="ARBA" id="ARBA00006512"/>
    </source>
</evidence>
<dbReference type="AlphaFoldDB" id="A0A378QCJ5"/>
<dbReference type="STRING" id="1122244.GCA_000426885_02354"/>
<accession>A0A378QCJ5</accession>